<dbReference type="EMBL" id="UZAG01018056">
    <property type="protein sequence ID" value="VDO37933.1"/>
    <property type="molecule type" value="Genomic_DNA"/>
</dbReference>
<dbReference type="Proteomes" id="UP000280834">
    <property type="component" value="Unassembled WGS sequence"/>
</dbReference>
<protein>
    <submittedName>
        <fullName evidence="3">Transposase</fullName>
    </submittedName>
</protein>
<accession>A0A0R3QZB7</accession>
<sequence length="52" mass="6059">MSSFKKSSEFEYPILRTRIEVKRQDGFVNAARELSNDSIPIIELKTQVLLFI</sequence>
<organism evidence="3">
    <name type="scientific">Brugia timori</name>
    <dbReference type="NCBI Taxonomy" id="42155"/>
    <lineage>
        <taxon>Eukaryota</taxon>
        <taxon>Metazoa</taxon>
        <taxon>Ecdysozoa</taxon>
        <taxon>Nematoda</taxon>
        <taxon>Chromadorea</taxon>
        <taxon>Rhabditida</taxon>
        <taxon>Spirurina</taxon>
        <taxon>Spiruromorpha</taxon>
        <taxon>Filarioidea</taxon>
        <taxon>Onchocercidae</taxon>
        <taxon>Brugia</taxon>
    </lineage>
</organism>
<dbReference type="WBParaSite" id="BTMF_0001309101-mRNA-1">
    <property type="protein sequence ID" value="BTMF_0001309101-mRNA-1"/>
    <property type="gene ID" value="BTMF_0001309101"/>
</dbReference>
<keyword evidence="2" id="KW-1185">Reference proteome</keyword>
<reference evidence="1 2" key="2">
    <citation type="submission" date="2018-11" db="EMBL/GenBank/DDBJ databases">
        <authorList>
            <consortium name="Pathogen Informatics"/>
        </authorList>
    </citation>
    <scope>NUCLEOTIDE SEQUENCE [LARGE SCALE GENOMIC DNA]</scope>
</reference>
<evidence type="ECO:0000313" key="2">
    <source>
        <dbReference type="Proteomes" id="UP000280834"/>
    </source>
</evidence>
<reference evidence="3" key="1">
    <citation type="submission" date="2017-02" db="UniProtKB">
        <authorList>
            <consortium name="WormBaseParasite"/>
        </authorList>
    </citation>
    <scope>IDENTIFICATION</scope>
</reference>
<gene>
    <name evidence="1" type="ORF">BTMF_LOCUS11105</name>
</gene>
<evidence type="ECO:0000313" key="3">
    <source>
        <dbReference type="WBParaSite" id="BTMF_0001309101-mRNA-1"/>
    </source>
</evidence>
<dbReference type="AlphaFoldDB" id="A0A0R3QZB7"/>
<name>A0A0R3QZB7_9BILA</name>
<proteinExistence type="predicted"/>
<evidence type="ECO:0000313" key="1">
    <source>
        <dbReference type="EMBL" id="VDO37933.1"/>
    </source>
</evidence>